<keyword evidence="2" id="KW-0645">Protease</keyword>
<dbReference type="InterPro" id="IPR036034">
    <property type="entry name" value="PDZ_sf"/>
</dbReference>
<evidence type="ECO:0000313" key="5">
    <source>
        <dbReference type="EMBL" id="KXA91545.1"/>
    </source>
</evidence>
<dbReference type="InterPro" id="IPR009003">
    <property type="entry name" value="Peptidase_S1_PA"/>
</dbReference>
<evidence type="ECO:0000313" key="6">
    <source>
        <dbReference type="Proteomes" id="UP000070163"/>
    </source>
</evidence>
<dbReference type="GO" id="GO:0006508">
    <property type="term" value="P:proteolysis"/>
    <property type="evidence" value="ECO:0007669"/>
    <property type="project" value="UniProtKB-KW"/>
</dbReference>
<reference evidence="5 6" key="1">
    <citation type="journal article" date="2016" name="Sci. Rep.">
        <title>Metabolic traits of an uncultured archaeal lineage -MSBL1- from brine pools of the Red Sea.</title>
        <authorList>
            <person name="Mwirichia R."/>
            <person name="Alam I."/>
            <person name="Rashid M."/>
            <person name="Vinu M."/>
            <person name="Ba-Alawi W."/>
            <person name="Anthony Kamau A."/>
            <person name="Kamanda Ngugi D."/>
            <person name="Goker M."/>
            <person name="Klenk H.P."/>
            <person name="Bajic V."/>
            <person name="Stingl U."/>
        </authorList>
    </citation>
    <scope>NUCLEOTIDE SEQUENCE [LARGE SCALE GENOMIC DNA]</scope>
    <source>
        <strain evidence="5">SCGC-AAA259A05</strain>
    </source>
</reference>
<gene>
    <name evidence="5" type="ORF">AKJ57_00880</name>
</gene>
<evidence type="ECO:0000259" key="4">
    <source>
        <dbReference type="PROSITE" id="PS50106"/>
    </source>
</evidence>
<evidence type="ECO:0000256" key="2">
    <source>
        <dbReference type="ARBA" id="ARBA00022670"/>
    </source>
</evidence>
<comment type="similarity">
    <text evidence="1">Belongs to the peptidase S1C family.</text>
</comment>
<accession>A0A133UBJ8</accession>
<dbReference type="CDD" id="cd06779">
    <property type="entry name" value="cpPDZ_Deg_HtrA-like"/>
    <property type="match status" value="1"/>
</dbReference>
<dbReference type="Gene3D" id="2.40.10.10">
    <property type="entry name" value="Trypsin-like serine proteases"/>
    <property type="match status" value="2"/>
</dbReference>
<name>A0A133UBJ8_9EURY</name>
<dbReference type="InterPro" id="IPR001940">
    <property type="entry name" value="Peptidase_S1C"/>
</dbReference>
<organism evidence="5 6">
    <name type="scientific">candidate division MSBL1 archaeon SCGC-AAA259A05</name>
    <dbReference type="NCBI Taxonomy" id="1698259"/>
    <lineage>
        <taxon>Archaea</taxon>
        <taxon>Methanobacteriati</taxon>
        <taxon>Methanobacteriota</taxon>
        <taxon>candidate division MSBL1</taxon>
    </lineage>
</organism>
<keyword evidence="6" id="KW-1185">Reference proteome</keyword>
<dbReference type="InterPro" id="IPR051201">
    <property type="entry name" value="Chloro_Bact_Ser_Proteases"/>
</dbReference>
<dbReference type="InterPro" id="IPR043504">
    <property type="entry name" value="Peptidase_S1_PA_chymotrypsin"/>
</dbReference>
<proteinExistence type="inferred from homology"/>
<protein>
    <recommendedName>
        <fullName evidence="4">PDZ domain-containing protein</fullName>
    </recommendedName>
</protein>
<evidence type="ECO:0000256" key="1">
    <source>
        <dbReference type="ARBA" id="ARBA00010541"/>
    </source>
</evidence>
<dbReference type="SUPFAM" id="SSF50156">
    <property type="entry name" value="PDZ domain-like"/>
    <property type="match status" value="1"/>
</dbReference>
<dbReference type="PROSITE" id="PS50106">
    <property type="entry name" value="PDZ"/>
    <property type="match status" value="1"/>
</dbReference>
<dbReference type="Proteomes" id="UP000070163">
    <property type="component" value="Unassembled WGS sequence"/>
</dbReference>
<dbReference type="AlphaFoldDB" id="A0A133UBJ8"/>
<keyword evidence="3" id="KW-0378">Hydrolase</keyword>
<dbReference type="Pfam" id="PF13365">
    <property type="entry name" value="Trypsin_2"/>
    <property type="match status" value="1"/>
</dbReference>
<comment type="caution">
    <text evidence="5">The sequence shown here is derived from an EMBL/GenBank/DDBJ whole genome shotgun (WGS) entry which is preliminary data.</text>
</comment>
<feature type="domain" description="PDZ" evidence="4">
    <location>
        <begin position="238"/>
        <end position="303"/>
    </location>
</feature>
<dbReference type="PANTHER" id="PTHR43343:SF3">
    <property type="entry name" value="PROTEASE DO-LIKE 8, CHLOROPLASTIC"/>
    <property type="match status" value="1"/>
</dbReference>
<dbReference type="Gene3D" id="2.30.42.10">
    <property type="match status" value="1"/>
</dbReference>
<dbReference type="SUPFAM" id="SSF50494">
    <property type="entry name" value="Trypsin-like serine proteases"/>
    <property type="match status" value="1"/>
</dbReference>
<dbReference type="InterPro" id="IPR001478">
    <property type="entry name" value="PDZ"/>
</dbReference>
<dbReference type="PRINTS" id="PR00834">
    <property type="entry name" value="PROTEASES2C"/>
</dbReference>
<dbReference type="Pfam" id="PF13180">
    <property type="entry name" value="PDZ_2"/>
    <property type="match status" value="1"/>
</dbReference>
<dbReference type="EMBL" id="LHXJ01000006">
    <property type="protein sequence ID" value="KXA91545.1"/>
    <property type="molecule type" value="Genomic_DNA"/>
</dbReference>
<dbReference type="GO" id="GO:0004252">
    <property type="term" value="F:serine-type endopeptidase activity"/>
    <property type="evidence" value="ECO:0007669"/>
    <property type="project" value="InterPro"/>
</dbReference>
<evidence type="ECO:0000256" key="3">
    <source>
        <dbReference type="ARBA" id="ARBA00022801"/>
    </source>
</evidence>
<dbReference type="SMART" id="SM00228">
    <property type="entry name" value="PDZ"/>
    <property type="match status" value="1"/>
</dbReference>
<dbReference type="PANTHER" id="PTHR43343">
    <property type="entry name" value="PEPTIDASE S12"/>
    <property type="match status" value="1"/>
</dbReference>
<sequence length="320" mass="34599">MESFDWPVDEIYREVRNSIVVIKSKMVTMGFFGPSTQTVQGSGFVYSDEGYILTNHHVIEEADNISVRFWNGSTVEAFLVDSDPYSDVALLKVDSSKIPDNLHPLELGDSSEIDPGDRIIAIGNPFGLAGSTTTGIVSQTGRVLSTQAGYSIPGIIQIDAAINPGNSGSPLLNFEGEVIGINTAIESETGNFSGIGYAVPSSIISKIVSRWLENKEYHHPWVGIIYEEVTQETAREGGLEEVRGILVKGIVANGPAEKAGLRIDDIILKVDGVKIIDGEDFLSYIELNKSPGDELSFKVLRNGETIMIPLELGERPSPSG</sequence>